<reference evidence="1" key="1">
    <citation type="submission" date="2021-02" db="EMBL/GenBank/DDBJ databases">
        <title>Sequencing the genomes of 1000 actinobacteria strains.</title>
        <authorList>
            <person name="Klenk H.-P."/>
        </authorList>
    </citation>
    <scope>NUCLEOTIDE SEQUENCE</scope>
    <source>
        <strain evidence="1">DSM 22850</strain>
    </source>
</reference>
<protein>
    <submittedName>
        <fullName evidence="1">Uncharacterized protein</fullName>
    </submittedName>
</protein>
<evidence type="ECO:0000313" key="2">
    <source>
        <dbReference type="Proteomes" id="UP000675163"/>
    </source>
</evidence>
<keyword evidence="2" id="KW-1185">Reference proteome</keyword>
<comment type="caution">
    <text evidence="1">The sequence shown here is derived from an EMBL/GenBank/DDBJ whole genome shotgun (WGS) entry which is preliminary data.</text>
</comment>
<proteinExistence type="predicted"/>
<gene>
    <name evidence="1" type="ORF">JOF28_001291</name>
</gene>
<accession>A0A940PR57</accession>
<dbReference type="Proteomes" id="UP000675163">
    <property type="component" value="Unassembled WGS sequence"/>
</dbReference>
<evidence type="ECO:0000313" key="1">
    <source>
        <dbReference type="EMBL" id="MBP1326059.1"/>
    </source>
</evidence>
<name>A0A940PR57_9MICO</name>
<dbReference type="AlphaFoldDB" id="A0A940PR57"/>
<dbReference type="EMBL" id="JAFIDA010000001">
    <property type="protein sequence ID" value="MBP1326059.1"/>
    <property type="molecule type" value="Genomic_DNA"/>
</dbReference>
<organism evidence="1 2">
    <name type="scientific">Leucobacter exalbidus</name>
    <dbReference type="NCBI Taxonomy" id="662960"/>
    <lineage>
        <taxon>Bacteria</taxon>
        <taxon>Bacillati</taxon>
        <taxon>Actinomycetota</taxon>
        <taxon>Actinomycetes</taxon>
        <taxon>Micrococcales</taxon>
        <taxon>Microbacteriaceae</taxon>
        <taxon>Leucobacter</taxon>
    </lineage>
</organism>
<dbReference type="RefSeq" id="WP_209705026.1">
    <property type="nucleotide sequence ID" value="NZ_JAFIDA010000001.1"/>
</dbReference>
<sequence length="103" mass="11487">MTNIINFKNFTRTARTAQAAPLRTPYHSLGADQAMRVPAWAEQRSVYRSSGRTLYVVDTEHLADARADLKLLDRAGWDVQVDKAPTGTGARIAFTRRDLVRAA</sequence>